<sequence length="362" mass="41386">MAGAGPLERYRALVEQDQLQADAAQQGVVERLQGRYRQLLDRPTGLIDRWRRRHPPVEGLYVHGQVGRGKTMLMDLFAESLHEAGVPAWRIHFHRFMDHVQDELKRHGRQRDPLPTMAREIAGRCRVLCFDEFHVSDIADAMLLGGLLQPLFERGLCLVATSNTAPGDLYAGGLQRERFVPAIEAIERHCEVVQLDAETDYRLRELSRHRTYYHPASEGTREEMRQEFATLTRGEPTGDAPLDVRGRSLRPLHRAGPVVWFDFETLCLGPRASGDYIELARRFSTIFLSDVPAMDESDNNAARRFIHLVDECYDRAVKLVISAEVAPEALYQGKRLASPFERTVSRLIEMQSHEYLGREHRP</sequence>
<keyword evidence="2" id="KW-0067">ATP-binding</keyword>
<dbReference type="Pfam" id="PF03969">
    <property type="entry name" value="AFG1_ATPase"/>
    <property type="match status" value="1"/>
</dbReference>
<evidence type="ECO:0000313" key="4">
    <source>
        <dbReference type="Proteomes" id="UP000260351"/>
    </source>
</evidence>
<protein>
    <submittedName>
        <fullName evidence="3">AFG1 family ATPase</fullName>
    </submittedName>
</protein>
<dbReference type="Proteomes" id="UP000260351">
    <property type="component" value="Unassembled WGS sequence"/>
</dbReference>
<evidence type="ECO:0000256" key="1">
    <source>
        <dbReference type="ARBA" id="ARBA00022741"/>
    </source>
</evidence>
<dbReference type="InterPro" id="IPR005654">
    <property type="entry name" value="ATPase_AFG1-like"/>
</dbReference>
<dbReference type="SUPFAM" id="SSF52540">
    <property type="entry name" value="P-loop containing nucleoside triphosphate hydrolases"/>
    <property type="match status" value="1"/>
</dbReference>
<dbReference type="InterPro" id="IPR027417">
    <property type="entry name" value="P-loop_NTPase"/>
</dbReference>
<accession>A0A3E1K9F1</accession>
<dbReference type="GO" id="GO:0005524">
    <property type="term" value="F:ATP binding"/>
    <property type="evidence" value="ECO:0007669"/>
    <property type="project" value="UniProtKB-KW"/>
</dbReference>
<keyword evidence="4" id="KW-1185">Reference proteome</keyword>
<dbReference type="OrthoDB" id="9774491at2"/>
<evidence type="ECO:0000256" key="2">
    <source>
        <dbReference type="ARBA" id="ARBA00022840"/>
    </source>
</evidence>
<dbReference type="RefSeq" id="WP_116650377.1">
    <property type="nucleotide sequence ID" value="NZ_QUZK01000032.1"/>
</dbReference>
<dbReference type="EMBL" id="QUZK01000032">
    <property type="protein sequence ID" value="RFF30748.1"/>
    <property type="molecule type" value="Genomic_DNA"/>
</dbReference>
<gene>
    <name evidence="3" type="ORF">DZC52_06790</name>
</gene>
<proteinExistence type="predicted"/>
<dbReference type="GO" id="GO:0005737">
    <property type="term" value="C:cytoplasm"/>
    <property type="evidence" value="ECO:0007669"/>
    <property type="project" value="TreeGrafter"/>
</dbReference>
<dbReference type="GO" id="GO:0016887">
    <property type="term" value="F:ATP hydrolysis activity"/>
    <property type="evidence" value="ECO:0007669"/>
    <property type="project" value="InterPro"/>
</dbReference>
<reference evidence="3 4" key="1">
    <citation type="submission" date="2018-08" db="EMBL/GenBank/DDBJ databases">
        <title>Wenzhouxiangella salilacus sp. nov., a novel bacterium isolated from a saline lake in Xinjiang Province, China.</title>
        <authorList>
            <person name="Han S."/>
        </authorList>
    </citation>
    <scope>NUCLEOTIDE SEQUENCE [LARGE SCALE GENOMIC DNA]</scope>
    <source>
        <strain evidence="3 4">XDB06</strain>
    </source>
</reference>
<dbReference type="PANTHER" id="PTHR12169:SF6">
    <property type="entry name" value="AFG1-LIKE ATPASE"/>
    <property type="match status" value="1"/>
</dbReference>
<evidence type="ECO:0000313" key="3">
    <source>
        <dbReference type="EMBL" id="RFF30748.1"/>
    </source>
</evidence>
<dbReference type="PANTHER" id="PTHR12169">
    <property type="entry name" value="ATPASE N2B"/>
    <property type="match status" value="1"/>
</dbReference>
<organism evidence="3 4">
    <name type="scientific">Wenzhouxiangella sediminis</name>
    <dbReference type="NCBI Taxonomy" id="1792836"/>
    <lineage>
        <taxon>Bacteria</taxon>
        <taxon>Pseudomonadati</taxon>
        <taxon>Pseudomonadota</taxon>
        <taxon>Gammaproteobacteria</taxon>
        <taxon>Chromatiales</taxon>
        <taxon>Wenzhouxiangellaceae</taxon>
        <taxon>Wenzhouxiangella</taxon>
    </lineage>
</organism>
<comment type="caution">
    <text evidence="3">The sequence shown here is derived from an EMBL/GenBank/DDBJ whole genome shotgun (WGS) entry which is preliminary data.</text>
</comment>
<dbReference type="Gene3D" id="3.40.50.300">
    <property type="entry name" value="P-loop containing nucleotide triphosphate hydrolases"/>
    <property type="match status" value="1"/>
</dbReference>
<name>A0A3E1K9F1_9GAMM</name>
<dbReference type="AlphaFoldDB" id="A0A3E1K9F1"/>
<keyword evidence="1" id="KW-0547">Nucleotide-binding</keyword>
<dbReference type="NCBIfam" id="NF040713">
    <property type="entry name" value="ZapE"/>
    <property type="match status" value="1"/>
</dbReference>